<evidence type="ECO:0000313" key="2">
    <source>
        <dbReference type="Proteomes" id="UP000238169"/>
    </source>
</evidence>
<gene>
    <name evidence="1" type="ORF">NOV72_02735</name>
</gene>
<reference evidence="2" key="1">
    <citation type="submission" date="2018-01" db="EMBL/GenBank/DDBJ databases">
        <authorList>
            <person name="Peeters C."/>
        </authorList>
    </citation>
    <scope>NUCLEOTIDE SEQUENCE [LARGE SCALE GENOMIC DNA]</scope>
</reference>
<dbReference type="AlphaFoldDB" id="A0A2U3I5X9"/>
<dbReference type="RefSeq" id="WP_181291038.1">
    <property type="nucleotide sequence ID" value="NZ_OGTP01000008.1"/>
</dbReference>
<evidence type="ECO:0000313" key="1">
    <source>
        <dbReference type="EMBL" id="SPB15515.1"/>
    </source>
</evidence>
<accession>A0A2U3I5X9</accession>
<dbReference type="Proteomes" id="UP000238169">
    <property type="component" value="Unassembled WGS sequence"/>
</dbReference>
<keyword evidence="2" id="KW-1185">Reference proteome</keyword>
<protein>
    <submittedName>
        <fullName evidence="1">Uncharacterized protein</fullName>
    </submittedName>
</protein>
<proteinExistence type="predicted"/>
<dbReference type="EMBL" id="OGTP01000008">
    <property type="protein sequence ID" value="SPB15515.1"/>
    <property type="molecule type" value="Genomic_DNA"/>
</dbReference>
<sequence>MNDVGITLRENAKSGLEKTDRAFDFANVWHGKRGDSGKAACVGVSFD</sequence>
<name>A0A2U3I5X9_9BURK</name>
<organism evidence="1 2">
    <name type="scientific">Caballeronia novacaledonica</name>
    <dbReference type="NCBI Taxonomy" id="1544861"/>
    <lineage>
        <taxon>Bacteria</taxon>
        <taxon>Pseudomonadati</taxon>
        <taxon>Pseudomonadota</taxon>
        <taxon>Betaproteobacteria</taxon>
        <taxon>Burkholderiales</taxon>
        <taxon>Burkholderiaceae</taxon>
        <taxon>Caballeronia</taxon>
    </lineage>
</organism>